<keyword evidence="4 5" id="KW-0448">Lipopolysaccharide biosynthesis</keyword>
<dbReference type="UniPathway" id="UPA00358">
    <property type="reaction ID" value="UER00476"/>
</dbReference>
<dbReference type="GO" id="GO:0016020">
    <property type="term" value="C:membrane"/>
    <property type="evidence" value="ECO:0007669"/>
    <property type="project" value="UniProtKB-SubCell"/>
</dbReference>
<name>A0A4S5C1X1_9BURK</name>
<comment type="subcellular location">
    <subcellularLocation>
        <location evidence="5">Cytoplasm</location>
    </subcellularLocation>
    <subcellularLocation>
        <location evidence="1">Membrane</location>
    </subcellularLocation>
</comment>
<dbReference type="GO" id="GO:0005829">
    <property type="term" value="C:cytosol"/>
    <property type="evidence" value="ECO:0007669"/>
    <property type="project" value="TreeGrafter"/>
</dbReference>
<keyword evidence="5" id="KW-0963">Cytoplasm</keyword>
<dbReference type="EMBL" id="SSWX01000001">
    <property type="protein sequence ID" value="THJ36446.1"/>
    <property type="molecule type" value="Genomic_DNA"/>
</dbReference>
<dbReference type="Gene3D" id="3.90.550.10">
    <property type="entry name" value="Spore Coat Polysaccharide Biosynthesis Protein SpsA, Chain A"/>
    <property type="match status" value="1"/>
</dbReference>
<dbReference type="GO" id="GO:0009103">
    <property type="term" value="P:lipopolysaccharide biosynthetic process"/>
    <property type="evidence" value="ECO:0007669"/>
    <property type="project" value="UniProtKB-UniRule"/>
</dbReference>
<dbReference type="NCBIfam" id="TIGR00466">
    <property type="entry name" value="kdsB"/>
    <property type="match status" value="1"/>
</dbReference>
<dbReference type="EC" id="2.7.7.38" evidence="5"/>
<gene>
    <name evidence="5 6" type="primary">kdsB</name>
    <name evidence="6" type="ORF">E8K88_00650</name>
</gene>
<dbReference type="OrthoDB" id="9815559at2"/>
<dbReference type="RefSeq" id="WP_136404705.1">
    <property type="nucleotide sequence ID" value="NZ_SSWX01000001.1"/>
</dbReference>
<comment type="caution">
    <text evidence="6">The sequence shown here is derived from an EMBL/GenBank/DDBJ whole genome shotgun (WGS) entry which is preliminary data.</text>
</comment>
<accession>A0A4S5C1X1</accession>
<dbReference type="InterPro" id="IPR004528">
    <property type="entry name" value="KdsB"/>
</dbReference>
<dbReference type="HAMAP" id="MF_00057">
    <property type="entry name" value="KdsB"/>
    <property type="match status" value="1"/>
</dbReference>
<evidence type="ECO:0000256" key="3">
    <source>
        <dbReference type="ARBA" id="ARBA00022695"/>
    </source>
</evidence>
<comment type="pathway">
    <text evidence="5">Nucleotide-sugar biosynthesis; CMP-3-deoxy-D-manno-octulosonate biosynthesis; CMP-3-deoxy-D-manno-octulosonate from 3-deoxy-D-manno-octulosonate and CTP: step 1/1.</text>
</comment>
<comment type="function">
    <text evidence="5">Activates KDO (a required 8-carbon sugar) for incorporation into bacterial lipopolysaccharide in Gram-negative bacteria.</text>
</comment>
<comment type="similarity">
    <text evidence="5">Belongs to the KdsB family.</text>
</comment>
<dbReference type="NCBIfam" id="NF009905">
    <property type="entry name" value="PRK13368.1"/>
    <property type="match status" value="1"/>
</dbReference>
<evidence type="ECO:0000256" key="4">
    <source>
        <dbReference type="ARBA" id="ARBA00022985"/>
    </source>
</evidence>
<evidence type="ECO:0000256" key="1">
    <source>
        <dbReference type="ARBA" id="ARBA00004370"/>
    </source>
</evidence>
<evidence type="ECO:0000256" key="5">
    <source>
        <dbReference type="HAMAP-Rule" id="MF_00057"/>
    </source>
</evidence>
<reference evidence="6 7" key="1">
    <citation type="submission" date="2019-04" db="EMBL/GenBank/DDBJ databases">
        <title>Lampropedia sp YIM MLB12 draf genome.</title>
        <authorList>
            <person name="Wang Y.-X."/>
        </authorList>
    </citation>
    <scope>NUCLEOTIDE SEQUENCE [LARGE SCALE GENOMIC DNA]</scope>
    <source>
        <strain evidence="6 7">YIM MLB12</strain>
    </source>
</reference>
<dbReference type="GO" id="GO:0033468">
    <property type="term" value="P:CMP-keto-3-deoxy-D-manno-octulosonic acid biosynthetic process"/>
    <property type="evidence" value="ECO:0007669"/>
    <property type="project" value="UniProtKB-UniRule"/>
</dbReference>
<dbReference type="PANTHER" id="PTHR42866:SF2">
    <property type="entry name" value="3-DEOXY-MANNO-OCTULOSONATE CYTIDYLYLTRANSFERASE, MITOCHONDRIAL"/>
    <property type="match status" value="1"/>
</dbReference>
<dbReference type="GO" id="GO:0008690">
    <property type="term" value="F:3-deoxy-manno-octulosonate cytidylyltransferase activity"/>
    <property type="evidence" value="ECO:0007669"/>
    <property type="project" value="UniProtKB-UniRule"/>
</dbReference>
<dbReference type="InterPro" id="IPR029044">
    <property type="entry name" value="Nucleotide-diphossugar_trans"/>
</dbReference>
<dbReference type="Pfam" id="PF02348">
    <property type="entry name" value="CTP_transf_3"/>
    <property type="match status" value="1"/>
</dbReference>
<dbReference type="PANTHER" id="PTHR42866">
    <property type="entry name" value="3-DEOXY-MANNO-OCTULOSONATE CYTIDYLYLTRANSFERASE"/>
    <property type="match status" value="1"/>
</dbReference>
<dbReference type="AlphaFoldDB" id="A0A4S5C1X1"/>
<keyword evidence="7" id="KW-1185">Reference proteome</keyword>
<dbReference type="SUPFAM" id="SSF53448">
    <property type="entry name" value="Nucleotide-diphospho-sugar transferases"/>
    <property type="match status" value="1"/>
</dbReference>
<dbReference type="FunFam" id="3.90.550.10:FF:000011">
    <property type="entry name" value="3-deoxy-manno-octulosonate cytidylyltransferase"/>
    <property type="match status" value="1"/>
</dbReference>
<proteinExistence type="inferred from homology"/>
<dbReference type="NCBIfam" id="NF003952">
    <property type="entry name" value="PRK05450.1-5"/>
    <property type="match status" value="1"/>
</dbReference>
<protein>
    <recommendedName>
        <fullName evidence="5">3-deoxy-manno-octulosonate cytidylyltransferase</fullName>
        <ecNumber evidence="5">2.7.7.38</ecNumber>
    </recommendedName>
    <alternativeName>
        <fullName evidence="5">CMP-2-keto-3-deoxyoctulosonic acid synthase</fullName>
        <shortName evidence="5">CKS</shortName>
        <shortName evidence="5">CMP-KDO synthase</shortName>
    </alternativeName>
</protein>
<dbReference type="Proteomes" id="UP000306236">
    <property type="component" value="Unassembled WGS sequence"/>
</dbReference>
<dbReference type="CDD" id="cd02517">
    <property type="entry name" value="CMP-KDO-Synthetase"/>
    <property type="match status" value="1"/>
</dbReference>
<evidence type="ECO:0000313" key="6">
    <source>
        <dbReference type="EMBL" id="THJ36446.1"/>
    </source>
</evidence>
<comment type="catalytic activity">
    <reaction evidence="5">
        <text>3-deoxy-alpha-D-manno-oct-2-ulosonate + CTP = CMP-3-deoxy-beta-D-manno-octulosonate + diphosphate</text>
        <dbReference type="Rhea" id="RHEA:23448"/>
        <dbReference type="ChEBI" id="CHEBI:33019"/>
        <dbReference type="ChEBI" id="CHEBI:37563"/>
        <dbReference type="ChEBI" id="CHEBI:85986"/>
        <dbReference type="ChEBI" id="CHEBI:85987"/>
        <dbReference type="EC" id="2.7.7.38"/>
    </reaction>
</comment>
<sequence>MPNSSPFIVLIPARMSSSRLPDKPLAEINGLPMVIRVAHQAQQSQAQSVVVATDDARIQTACEQHGIACVMTRADHQSGSDRLAEAAAQLQLPDETIVVNVQGDEPFIPPELINATAQVLAQHSHAVMGTAAHPIHTQADFLNPNVVKVVLNAAQDAQYFSRAPVPFFRDPPATLWQEAGALGQAIPNGQGLHPALRHIGIYSYRVGFLKQFPQLSAAPTENNESLEQLRVLWHGYRIAVHLTQEAPPAGVDTPEDLLRAQAHALSTAA</sequence>
<dbReference type="InterPro" id="IPR003329">
    <property type="entry name" value="Cytidylyl_trans"/>
</dbReference>
<evidence type="ECO:0000256" key="2">
    <source>
        <dbReference type="ARBA" id="ARBA00022679"/>
    </source>
</evidence>
<organism evidence="6 7">
    <name type="scientific">Lampropedia aestuarii</name>
    <dbReference type="NCBI Taxonomy" id="2562762"/>
    <lineage>
        <taxon>Bacteria</taxon>
        <taxon>Pseudomonadati</taxon>
        <taxon>Pseudomonadota</taxon>
        <taxon>Betaproteobacteria</taxon>
        <taxon>Burkholderiales</taxon>
        <taxon>Comamonadaceae</taxon>
        <taxon>Lampropedia</taxon>
    </lineage>
</organism>
<keyword evidence="2 5" id="KW-0808">Transferase</keyword>
<evidence type="ECO:0000313" key="7">
    <source>
        <dbReference type="Proteomes" id="UP000306236"/>
    </source>
</evidence>
<keyword evidence="3 5" id="KW-0548">Nucleotidyltransferase</keyword>